<dbReference type="InterPro" id="IPR049625">
    <property type="entry name" value="Glyco_transf_61_cat"/>
</dbReference>
<name>A0A0G2FTL3_PHACM</name>
<dbReference type="PANTHER" id="PTHR20961:SF148">
    <property type="entry name" value="EGF DOMAIN-SPECIFIC O-LINKED N-ACETYLGLUCOSAMINE TRANSFERASE"/>
    <property type="match status" value="1"/>
</dbReference>
<feature type="domain" description="Glycosyltransferase 61 catalytic" evidence="12">
    <location>
        <begin position="353"/>
        <end position="459"/>
    </location>
</feature>
<dbReference type="OrthoDB" id="529273at2759"/>
<dbReference type="EMBL" id="LCWF01000192">
    <property type="protein sequence ID" value="KKY15248.1"/>
    <property type="molecule type" value="Genomic_DNA"/>
</dbReference>
<keyword evidence="6" id="KW-0325">Glycoprotein</keyword>
<evidence type="ECO:0000256" key="10">
    <source>
        <dbReference type="ARBA" id="ARBA00049432"/>
    </source>
</evidence>
<evidence type="ECO:0000256" key="3">
    <source>
        <dbReference type="ARBA" id="ARBA00022679"/>
    </source>
</evidence>
<dbReference type="Proteomes" id="UP000053317">
    <property type="component" value="Unassembled WGS sequence"/>
</dbReference>
<keyword evidence="5" id="KW-0256">Endoplasmic reticulum</keyword>
<gene>
    <name evidence="13" type="ORF">UCRPC4_g06404</name>
</gene>
<evidence type="ECO:0000313" key="14">
    <source>
        <dbReference type="Proteomes" id="UP000053317"/>
    </source>
</evidence>
<dbReference type="EC" id="2.4.1.255" evidence="1"/>
<evidence type="ECO:0000256" key="1">
    <source>
        <dbReference type="ARBA" id="ARBA00011970"/>
    </source>
</evidence>
<dbReference type="Pfam" id="PF04577">
    <property type="entry name" value="Glyco_transf_61"/>
    <property type="match status" value="1"/>
</dbReference>
<dbReference type="InterPro" id="IPR007657">
    <property type="entry name" value="Glycosyltransferase_61"/>
</dbReference>
<evidence type="ECO:0000256" key="4">
    <source>
        <dbReference type="ARBA" id="ARBA00022729"/>
    </source>
</evidence>
<evidence type="ECO:0000259" key="12">
    <source>
        <dbReference type="Pfam" id="PF04577"/>
    </source>
</evidence>
<evidence type="ECO:0000256" key="7">
    <source>
        <dbReference type="ARBA" id="ARBA00040944"/>
    </source>
</evidence>
<reference evidence="13 14" key="2">
    <citation type="submission" date="2015-05" db="EMBL/GenBank/DDBJ databases">
        <authorList>
            <person name="Morales-Cruz A."/>
            <person name="Amrine K.C."/>
            <person name="Cantu D."/>
        </authorList>
    </citation>
    <scope>NUCLEOTIDE SEQUENCE [LARGE SCALE GENOMIC DNA]</scope>
    <source>
        <strain evidence="13">UCRPC4</strain>
    </source>
</reference>
<sequence>MQPPQEEIAISTGKAGLQNDQDHSEDISETNHQNDDGVIESPAIITPSIAADLPSIVSDALPTTQAKTSTAPSRTVLPPPSEYEIETEAEIECQDMYGINYLNYAATHQISYCESESNSGLQCFNAHGRPHPHNVPADTFCVAQGVEITQEPTHDLNTGASTPHPNIGMQCRLRNFTTERLKHPEKAESELKWVANIDNLETYFFDTGAKMQLYDMKISPVEELSGRQCTRDTHGNSTWILLARREGNHNIWHKFMETWQAMLTFDTMRMAINPSSGEPYMTEEDVRNALIVFDDDREEPYDDWWHIVANNGNPLLRKNDLAPGCYSNIVLPLAGSSSNFWPLIISPGYQPPCHNPFFFRAVRSRMFSHLKLTPRSATSTRQHPTMTFIDRRKKRIIYDSDHLLTKLRNMYPHSTLNVVDFSQLTLKAQVELILDTDILIGTHGSALLHLLWMHPDTAYVEIKPVSFPFHWRTFAAFNSINYFDTMAVWPEVWNWTTHKIKPAPGWKPPTENNDWQDGQYIYLDETDFLRTVDAAVRSQKAKMSTGQPPKVLQCDDQTCEYVEVVAGQD</sequence>
<comment type="caution">
    <text evidence="13">The sequence shown here is derived from an EMBL/GenBank/DDBJ whole genome shotgun (WGS) entry which is preliminary data.</text>
</comment>
<dbReference type="PANTHER" id="PTHR20961">
    <property type="entry name" value="GLYCOSYLTRANSFERASE"/>
    <property type="match status" value="1"/>
</dbReference>
<reference evidence="13 14" key="1">
    <citation type="submission" date="2015-05" db="EMBL/GenBank/DDBJ databases">
        <title>Distinctive expansion of gene families associated with plant cell wall degradation and secondary metabolism in the genomes of grapevine trunk pathogens.</title>
        <authorList>
            <person name="Lawrence D.P."/>
            <person name="Travadon R."/>
            <person name="Rolshausen P.E."/>
            <person name="Baumgartner K."/>
        </authorList>
    </citation>
    <scope>NUCLEOTIDE SEQUENCE [LARGE SCALE GENOMIC DNA]</scope>
    <source>
        <strain evidence="13">UCRPC4</strain>
    </source>
</reference>
<dbReference type="AlphaFoldDB" id="A0A0G2FTL3"/>
<keyword evidence="2" id="KW-0328">Glycosyltransferase</keyword>
<evidence type="ECO:0000256" key="8">
    <source>
        <dbReference type="ARBA" id="ARBA00042574"/>
    </source>
</evidence>
<evidence type="ECO:0000256" key="9">
    <source>
        <dbReference type="ARBA" id="ARBA00048317"/>
    </source>
</evidence>
<keyword evidence="14" id="KW-1185">Reference proteome</keyword>
<evidence type="ECO:0000256" key="5">
    <source>
        <dbReference type="ARBA" id="ARBA00022824"/>
    </source>
</evidence>
<dbReference type="GO" id="GO:0097363">
    <property type="term" value="F:protein O-acetylglucosaminyltransferase activity"/>
    <property type="evidence" value="ECO:0007669"/>
    <property type="project" value="UniProtKB-EC"/>
</dbReference>
<comment type="catalytic activity">
    <reaction evidence="9">
        <text>L-seryl-[protein] + UDP-N-acetyl-alpha-D-glucosamine = 3-O-(N-acetyl-beta-D-glucosaminyl)-L-seryl-[protein] + UDP + H(+)</text>
        <dbReference type="Rhea" id="RHEA:48904"/>
        <dbReference type="Rhea" id="RHEA-COMP:9863"/>
        <dbReference type="Rhea" id="RHEA-COMP:12251"/>
        <dbReference type="ChEBI" id="CHEBI:15378"/>
        <dbReference type="ChEBI" id="CHEBI:29999"/>
        <dbReference type="ChEBI" id="CHEBI:57705"/>
        <dbReference type="ChEBI" id="CHEBI:58223"/>
        <dbReference type="ChEBI" id="CHEBI:90838"/>
        <dbReference type="EC" id="2.4.1.255"/>
    </reaction>
</comment>
<feature type="region of interest" description="Disordered" evidence="11">
    <location>
        <begin position="1"/>
        <end position="41"/>
    </location>
</feature>
<proteinExistence type="predicted"/>
<evidence type="ECO:0000256" key="2">
    <source>
        <dbReference type="ARBA" id="ARBA00022676"/>
    </source>
</evidence>
<protein>
    <recommendedName>
        <fullName evidence="7">EGF domain-specific O-linked N-acetylglucosamine transferase</fullName>
        <ecNumber evidence="1">2.4.1.255</ecNumber>
    </recommendedName>
    <alternativeName>
        <fullName evidence="8">Extracellular O-linked N-acetylglucosamine transferase</fullName>
    </alternativeName>
</protein>
<evidence type="ECO:0000313" key="13">
    <source>
        <dbReference type="EMBL" id="KKY15248.1"/>
    </source>
</evidence>
<keyword evidence="4" id="KW-0732">Signal</keyword>
<evidence type="ECO:0000256" key="6">
    <source>
        <dbReference type="ARBA" id="ARBA00023180"/>
    </source>
</evidence>
<organism evidence="13 14">
    <name type="scientific">Phaeomoniella chlamydospora</name>
    <name type="common">Phaeoacremonium chlamydosporum</name>
    <dbReference type="NCBI Taxonomy" id="158046"/>
    <lineage>
        <taxon>Eukaryota</taxon>
        <taxon>Fungi</taxon>
        <taxon>Dikarya</taxon>
        <taxon>Ascomycota</taxon>
        <taxon>Pezizomycotina</taxon>
        <taxon>Eurotiomycetes</taxon>
        <taxon>Chaetothyriomycetidae</taxon>
        <taxon>Phaeomoniellales</taxon>
        <taxon>Phaeomoniellaceae</taxon>
        <taxon>Phaeomoniella</taxon>
    </lineage>
</organism>
<keyword evidence="3" id="KW-0808">Transferase</keyword>
<accession>A0A0G2FTL3</accession>
<comment type="catalytic activity">
    <reaction evidence="10">
        <text>L-threonyl-[protein] + UDP-N-acetyl-alpha-D-glucosamine = 3-O-(N-acetyl-beta-D-glucosaminyl)-L-threonyl-[protein] + UDP + H(+)</text>
        <dbReference type="Rhea" id="RHEA:48908"/>
        <dbReference type="Rhea" id="RHEA-COMP:11060"/>
        <dbReference type="Rhea" id="RHEA-COMP:12252"/>
        <dbReference type="ChEBI" id="CHEBI:15378"/>
        <dbReference type="ChEBI" id="CHEBI:30013"/>
        <dbReference type="ChEBI" id="CHEBI:57705"/>
        <dbReference type="ChEBI" id="CHEBI:58223"/>
        <dbReference type="ChEBI" id="CHEBI:90840"/>
        <dbReference type="EC" id="2.4.1.255"/>
    </reaction>
</comment>
<evidence type="ECO:0000256" key="11">
    <source>
        <dbReference type="SAM" id="MobiDB-lite"/>
    </source>
</evidence>